<feature type="signal peptide" evidence="1">
    <location>
        <begin position="1"/>
        <end position="21"/>
    </location>
</feature>
<evidence type="ECO:0000256" key="1">
    <source>
        <dbReference type="SAM" id="SignalP"/>
    </source>
</evidence>
<dbReference type="AlphaFoldDB" id="A0A956RRH9"/>
<protein>
    <recommendedName>
        <fullName evidence="4">PEP-CTERM sorting domain-containing protein</fullName>
    </recommendedName>
</protein>
<evidence type="ECO:0008006" key="4">
    <source>
        <dbReference type="Google" id="ProtNLM"/>
    </source>
</evidence>
<evidence type="ECO:0000313" key="2">
    <source>
        <dbReference type="EMBL" id="MCA9728624.1"/>
    </source>
</evidence>
<name>A0A956RRH9_UNCEI</name>
<dbReference type="Proteomes" id="UP000697710">
    <property type="component" value="Unassembled WGS sequence"/>
</dbReference>
<comment type="caution">
    <text evidence="2">The sequence shown here is derived from an EMBL/GenBank/DDBJ whole genome shotgun (WGS) entry which is preliminary data.</text>
</comment>
<dbReference type="EMBL" id="JAGQHR010000433">
    <property type="protein sequence ID" value="MCA9728624.1"/>
    <property type="molecule type" value="Genomic_DNA"/>
</dbReference>
<reference evidence="2" key="2">
    <citation type="journal article" date="2021" name="Microbiome">
        <title>Successional dynamics and alternative stable states in a saline activated sludge microbial community over 9 years.</title>
        <authorList>
            <person name="Wang Y."/>
            <person name="Ye J."/>
            <person name="Ju F."/>
            <person name="Liu L."/>
            <person name="Boyd J.A."/>
            <person name="Deng Y."/>
            <person name="Parks D.H."/>
            <person name="Jiang X."/>
            <person name="Yin X."/>
            <person name="Woodcroft B.J."/>
            <person name="Tyson G.W."/>
            <person name="Hugenholtz P."/>
            <person name="Polz M.F."/>
            <person name="Zhang T."/>
        </authorList>
    </citation>
    <scope>NUCLEOTIDE SEQUENCE</scope>
    <source>
        <strain evidence="2">HKST-UBA01</strain>
    </source>
</reference>
<sequence>MQTRWLLGVALSSGLSTIAIAAGENLGPGGIDPNSTPPADRSEFLFQGDLVPEFGIGCSNSADTSGGPNDAAVGVTATTTPPFVITSHFYNMGTAAPPNITQLSFVAWQGGPIPGPEIGRISIAPNWDSGDHTVSIAGIAVSSSQFYFGQNQNQTNVGIRWGVDSSSGSAGTSFIRAPACGVGQFTLLDAIGFPGNWVMAVTIDAIVPVELSSWGSVKAEFR</sequence>
<gene>
    <name evidence="2" type="ORF">KC729_13125</name>
</gene>
<proteinExistence type="predicted"/>
<evidence type="ECO:0000313" key="3">
    <source>
        <dbReference type="Proteomes" id="UP000697710"/>
    </source>
</evidence>
<organism evidence="2 3">
    <name type="scientific">Eiseniibacteriota bacterium</name>
    <dbReference type="NCBI Taxonomy" id="2212470"/>
    <lineage>
        <taxon>Bacteria</taxon>
        <taxon>Candidatus Eiseniibacteriota</taxon>
    </lineage>
</organism>
<reference evidence="2" key="1">
    <citation type="submission" date="2020-04" db="EMBL/GenBank/DDBJ databases">
        <authorList>
            <person name="Zhang T."/>
        </authorList>
    </citation>
    <scope>NUCLEOTIDE SEQUENCE</scope>
    <source>
        <strain evidence="2">HKST-UBA01</strain>
    </source>
</reference>
<accession>A0A956RRH9</accession>
<keyword evidence="1" id="KW-0732">Signal</keyword>
<feature type="chain" id="PRO_5037453369" description="PEP-CTERM sorting domain-containing protein" evidence="1">
    <location>
        <begin position="22"/>
        <end position="222"/>
    </location>
</feature>